<feature type="compositionally biased region" description="Acidic residues" evidence="1">
    <location>
        <begin position="66"/>
        <end position="85"/>
    </location>
</feature>
<feature type="compositionally biased region" description="Basic and acidic residues" evidence="1">
    <location>
        <begin position="283"/>
        <end position="297"/>
    </location>
</feature>
<gene>
    <name evidence="2" type="ORF">POL25_16895</name>
</gene>
<dbReference type="EMBL" id="JAQNDL010000001">
    <property type="protein sequence ID" value="MDC0718589.1"/>
    <property type="molecule type" value="Genomic_DNA"/>
</dbReference>
<comment type="caution">
    <text evidence="2">The sequence shown here is derived from an EMBL/GenBank/DDBJ whole genome shotgun (WGS) entry which is preliminary data.</text>
</comment>
<protein>
    <submittedName>
        <fullName evidence="2">Uncharacterized protein</fullName>
    </submittedName>
</protein>
<evidence type="ECO:0000256" key="1">
    <source>
        <dbReference type="SAM" id="MobiDB-lite"/>
    </source>
</evidence>
<feature type="compositionally biased region" description="Low complexity" evidence="1">
    <location>
        <begin position="105"/>
        <end position="144"/>
    </location>
</feature>
<evidence type="ECO:0000313" key="3">
    <source>
        <dbReference type="Proteomes" id="UP001221686"/>
    </source>
</evidence>
<reference evidence="2 3" key="1">
    <citation type="submission" date="2022-11" db="EMBL/GenBank/DDBJ databases">
        <title>Minimal conservation of predation-associated metabolite biosynthetic gene clusters underscores biosynthetic potential of Myxococcota including descriptions for ten novel species: Archangium lansinium sp. nov., Myxococcus landrumus sp. nov., Nannocystis bai.</title>
        <authorList>
            <person name="Ahearne A."/>
            <person name="Stevens C."/>
            <person name="Dowd S."/>
        </authorList>
    </citation>
    <scope>NUCLEOTIDE SEQUENCE [LARGE SCALE GENOMIC DNA]</scope>
    <source>
        <strain evidence="2 3">BB15-2</strain>
    </source>
</reference>
<accession>A0ABT5DY75</accession>
<feature type="compositionally biased region" description="Basic and acidic residues" evidence="1">
    <location>
        <begin position="247"/>
        <end position="266"/>
    </location>
</feature>
<keyword evidence="3" id="KW-1185">Reference proteome</keyword>
<proteinExistence type="predicted"/>
<feature type="region of interest" description="Disordered" evidence="1">
    <location>
        <begin position="216"/>
        <end position="306"/>
    </location>
</feature>
<feature type="compositionally biased region" description="Low complexity" evidence="1">
    <location>
        <begin position="164"/>
        <end position="178"/>
    </location>
</feature>
<name>A0ABT5DY75_9BACT</name>
<feature type="region of interest" description="Disordered" evidence="1">
    <location>
        <begin position="62"/>
        <end position="144"/>
    </location>
</feature>
<sequence>MATEEWIQESLARLESLEEERKKHEDALETASDPATLRMHTQAVERLEVKIRALYAELEAVAAQDGGDDSDDDADVADSDDDLDAAPEPVPVRAAPARPAPAPAAAPTASPFGSAAPAASPFGSAAPATSPFGSAAPAAASFDSAPVSPFGEVPAAAPFASAPAEIPAFSPSPAASFDAGDDVESSGSGSKIGIIIGLVLVIGGAGAYFALGRKPAEEPAPQVAPTEIKVIKSGEVPPDTQGPRTAKGGEIDATHGAHIKETDRRPSGGSGGGSSNTAPSSTEPKKKKEDKATKIESTDDPLAGIR</sequence>
<evidence type="ECO:0000313" key="2">
    <source>
        <dbReference type="EMBL" id="MDC0718589.1"/>
    </source>
</evidence>
<feature type="region of interest" description="Disordered" evidence="1">
    <location>
        <begin position="164"/>
        <end position="188"/>
    </location>
</feature>
<organism evidence="2 3">
    <name type="scientific">Nannocystis bainbridge</name>
    <dbReference type="NCBI Taxonomy" id="2995303"/>
    <lineage>
        <taxon>Bacteria</taxon>
        <taxon>Pseudomonadati</taxon>
        <taxon>Myxococcota</taxon>
        <taxon>Polyangia</taxon>
        <taxon>Nannocystales</taxon>
        <taxon>Nannocystaceae</taxon>
        <taxon>Nannocystis</taxon>
    </lineage>
</organism>
<dbReference type="RefSeq" id="WP_272087069.1">
    <property type="nucleotide sequence ID" value="NZ_JAQNDL010000001.1"/>
</dbReference>
<dbReference type="Proteomes" id="UP001221686">
    <property type="component" value="Unassembled WGS sequence"/>
</dbReference>